<feature type="compositionally biased region" description="Basic and acidic residues" evidence="1">
    <location>
        <begin position="97"/>
        <end position="106"/>
    </location>
</feature>
<organism evidence="2">
    <name type="scientific">Gaeumannomyces tritici (strain R3-111a-1)</name>
    <name type="common">Wheat and barley take-all root rot fungus</name>
    <name type="synonym">Gaeumannomyces graminis var. tritici</name>
    <dbReference type="NCBI Taxonomy" id="644352"/>
    <lineage>
        <taxon>Eukaryota</taxon>
        <taxon>Fungi</taxon>
        <taxon>Dikarya</taxon>
        <taxon>Ascomycota</taxon>
        <taxon>Pezizomycotina</taxon>
        <taxon>Sordariomycetes</taxon>
        <taxon>Sordariomycetidae</taxon>
        <taxon>Magnaporthales</taxon>
        <taxon>Magnaporthaceae</taxon>
        <taxon>Gaeumannomyces</taxon>
    </lineage>
</organism>
<reference evidence="3" key="5">
    <citation type="submission" date="2018-04" db="UniProtKB">
        <authorList>
            <consortium name="EnsemblFungi"/>
        </authorList>
    </citation>
    <scope>IDENTIFICATION</scope>
    <source>
        <strain evidence="3">R3-111a-1</strain>
    </source>
</reference>
<keyword evidence="4" id="KW-1185">Reference proteome</keyword>
<dbReference type="EnsemblFungi" id="EJT79715">
    <property type="protein sequence ID" value="EJT79715"/>
    <property type="gene ID" value="GGTG_04799"/>
</dbReference>
<evidence type="ECO:0000313" key="4">
    <source>
        <dbReference type="Proteomes" id="UP000006039"/>
    </source>
</evidence>
<proteinExistence type="predicted"/>
<evidence type="ECO:0000256" key="1">
    <source>
        <dbReference type="SAM" id="MobiDB-lite"/>
    </source>
</evidence>
<feature type="region of interest" description="Disordered" evidence="1">
    <location>
        <begin position="72"/>
        <end position="114"/>
    </location>
</feature>
<reference evidence="2" key="3">
    <citation type="submission" date="2010-09" db="EMBL/GenBank/DDBJ databases">
        <title>Annotation of Gaeumannomyces graminis var. tritici R3-111a-1.</title>
        <authorList>
            <consortium name="The Broad Institute Genome Sequencing Platform"/>
            <person name="Ma L.-J."/>
            <person name="Dead R."/>
            <person name="Young S.K."/>
            <person name="Zeng Q."/>
            <person name="Gargeya S."/>
            <person name="Fitzgerald M."/>
            <person name="Haas B."/>
            <person name="Abouelleil A."/>
            <person name="Alvarado L."/>
            <person name="Arachchi H.M."/>
            <person name="Berlin A."/>
            <person name="Brown A."/>
            <person name="Chapman S.B."/>
            <person name="Chen Z."/>
            <person name="Dunbar C."/>
            <person name="Freedman E."/>
            <person name="Gearin G."/>
            <person name="Gellesch M."/>
            <person name="Goldberg J."/>
            <person name="Griggs A."/>
            <person name="Gujja S."/>
            <person name="Heiman D."/>
            <person name="Howarth C."/>
            <person name="Larson L."/>
            <person name="Lui A."/>
            <person name="MacDonald P.J.P."/>
            <person name="Mehta T."/>
            <person name="Montmayeur A."/>
            <person name="Murphy C."/>
            <person name="Neiman D."/>
            <person name="Pearson M."/>
            <person name="Priest M."/>
            <person name="Roberts A."/>
            <person name="Saif S."/>
            <person name="Shea T."/>
            <person name="Shenoy N."/>
            <person name="Sisk P."/>
            <person name="Stolte C."/>
            <person name="Sykes S."/>
            <person name="Yandava C."/>
            <person name="Wortman J."/>
            <person name="Nusbaum C."/>
            <person name="Birren B."/>
        </authorList>
    </citation>
    <scope>NUCLEOTIDE SEQUENCE</scope>
    <source>
        <strain evidence="2">R3-111a-1</strain>
    </source>
</reference>
<reference evidence="4" key="1">
    <citation type="submission" date="2010-07" db="EMBL/GenBank/DDBJ databases">
        <title>The genome sequence of Gaeumannomyces graminis var. tritici strain R3-111a-1.</title>
        <authorList>
            <consortium name="The Broad Institute Genome Sequencing Platform"/>
            <person name="Ma L.-J."/>
            <person name="Dead R."/>
            <person name="Young S."/>
            <person name="Zeng Q."/>
            <person name="Koehrsen M."/>
            <person name="Alvarado L."/>
            <person name="Berlin A."/>
            <person name="Chapman S.B."/>
            <person name="Chen Z."/>
            <person name="Freedman E."/>
            <person name="Gellesch M."/>
            <person name="Goldberg J."/>
            <person name="Griggs A."/>
            <person name="Gujja S."/>
            <person name="Heilman E.R."/>
            <person name="Heiman D."/>
            <person name="Hepburn T."/>
            <person name="Howarth C."/>
            <person name="Jen D."/>
            <person name="Larson L."/>
            <person name="Mehta T."/>
            <person name="Neiman D."/>
            <person name="Pearson M."/>
            <person name="Roberts A."/>
            <person name="Saif S."/>
            <person name="Shea T."/>
            <person name="Shenoy N."/>
            <person name="Sisk P."/>
            <person name="Stolte C."/>
            <person name="Sykes S."/>
            <person name="Walk T."/>
            <person name="White J."/>
            <person name="Yandava C."/>
            <person name="Haas B."/>
            <person name="Nusbaum C."/>
            <person name="Birren B."/>
        </authorList>
    </citation>
    <scope>NUCLEOTIDE SEQUENCE [LARGE SCALE GENOMIC DNA]</scope>
    <source>
        <strain evidence="4">R3-111a-1</strain>
    </source>
</reference>
<dbReference type="RefSeq" id="XP_009220860.1">
    <property type="nucleotide sequence ID" value="XM_009222596.1"/>
</dbReference>
<dbReference type="Proteomes" id="UP000006039">
    <property type="component" value="Unassembled WGS sequence"/>
</dbReference>
<dbReference type="GeneID" id="20345257"/>
<protein>
    <submittedName>
        <fullName evidence="2 3">Uncharacterized protein</fullName>
    </submittedName>
</protein>
<accession>J3NU47</accession>
<evidence type="ECO:0000313" key="3">
    <source>
        <dbReference type="EnsemblFungi" id="EJT79715"/>
    </source>
</evidence>
<dbReference type="VEuPathDB" id="FungiDB:GGTG_04799"/>
<dbReference type="EMBL" id="GL385396">
    <property type="protein sequence ID" value="EJT79715.1"/>
    <property type="molecule type" value="Genomic_DNA"/>
</dbReference>
<name>J3NU47_GAET3</name>
<evidence type="ECO:0000313" key="2">
    <source>
        <dbReference type="EMBL" id="EJT79715.1"/>
    </source>
</evidence>
<reference evidence="3" key="4">
    <citation type="journal article" date="2015" name="G3 (Bethesda)">
        <title>Genome sequences of three phytopathogenic species of the Magnaporthaceae family of fungi.</title>
        <authorList>
            <person name="Okagaki L.H."/>
            <person name="Nunes C.C."/>
            <person name="Sailsbery J."/>
            <person name="Clay B."/>
            <person name="Brown D."/>
            <person name="John T."/>
            <person name="Oh Y."/>
            <person name="Young N."/>
            <person name="Fitzgerald M."/>
            <person name="Haas B.J."/>
            <person name="Zeng Q."/>
            <person name="Young S."/>
            <person name="Adiconis X."/>
            <person name="Fan L."/>
            <person name="Levin J.Z."/>
            <person name="Mitchell T.K."/>
            <person name="Okubara P.A."/>
            <person name="Farman M.L."/>
            <person name="Kohn L.M."/>
            <person name="Birren B."/>
            <person name="Ma L.-J."/>
            <person name="Dean R.A."/>
        </authorList>
    </citation>
    <scope>NUCLEOTIDE SEQUENCE</scope>
    <source>
        <strain evidence="3">R3-111a-1</strain>
    </source>
</reference>
<dbReference type="HOGENOM" id="CLU_2121246_0_0_1"/>
<sequence length="114" mass="12600">MAACVTRLGGWVLGVGMHARKDKSAMRTPTLGLRDEALHMTSRECTSAQEGWKVQTIQEDSAHLLRRGWRLSENLEPGPGEHRIKQPSPGTNWMEPARGRGQRDAGAEDGWPEG</sequence>
<gene>
    <name evidence="3" type="primary">20345257</name>
    <name evidence="2" type="ORF">GGTG_04799</name>
</gene>
<reference evidence="2" key="2">
    <citation type="submission" date="2010-07" db="EMBL/GenBank/DDBJ databases">
        <authorList>
            <consortium name="The Broad Institute Genome Sequencing Platform"/>
            <consortium name="Broad Institute Genome Sequencing Center for Infectious Disease"/>
            <person name="Ma L.-J."/>
            <person name="Dead R."/>
            <person name="Young S."/>
            <person name="Zeng Q."/>
            <person name="Koehrsen M."/>
            <person name="Alvarado L."/>
            <person name="Berlin A."/>
            <person name="Chapman S.B."/>
            <person name="Chen Z."/>
            <person name="Freedman E."/>
            <person name="Gellesch M."/>
            <person name="Goldberg J."/>
            <person name="Griggs A."/>
            <person name="Gujja S."/>
            <person name="Heilman E.R."/>
            <person name="Heiman D."/>
            <person name="Hepburn T."/>
            <person name="Howarth C."/>
            <person name="Jen D."/>
            <person name="Larson L."/>
            <person name="Mehta T."/>
            <person name="Neiman D."/>
            <person name="Pearson M."/>
            <person name="Roberts A."/>
            <person name="Saif S."/>
            <person name="Shea T."/>
            <person name="Shenoy N."/>
            <person name="Sisk P."/>
            <person name="Stolte C."/>
            <person name="Sykes S."/>
            <person name="Walk T."/>
            <person name="White J."/>
            <person name="Yandava C."/>
            <person name="Haas B."/>
            <person name="Nusbaum C."/>
            <person name="Birren B."/>
        </authorList>
    </citation>
    <scope>NUCLEOTIDE SEQUENCE</scope>
    <source>
        <strain evidence="2">R3-111a-1</strain>
    </source>
</reference>
<dbReference type="AlphaFoldDB" id="J3NU47"/>